<evidence type="ECO:0000256" key="2">
    <source>
        <dbReference type="ARBA" id="ARBA00005695"/>
    </source>
</evidence>
<comment type="caution">
    <text evidence="7">The sequence shown here is derived from an EMBL/GenBank/DDBJ whole genome shotgun (WGS) entry which is preliminary data.</text>
</comment>
<dbReference type="Pfam" id="PF00496">
    <property type="entry name" value="SBP_bac_5"/>
    <property type="match status" value="1"/>
</dbReference>
<dbReference type="EMBL" id="MTHB01000228">
    <property type="protein sequence ID" value="OXC74245.1"/>
    <property type="molecule type" value="Genomic_DNA"/>
</dbReference>
<dbReference type="FunFam" id="3.10.105.10:FF:000001">
    <property type="entry name" value="Oligopeptide ABC transporter, oligopeptide-binding protein"/>
    <property type="match status" value="1"/>
</dbReference>
<dbReference type="eggNOG" id="COG4166">
    <property type="taxonomic scope" value="Bacteria"/>
</dbReference>
<comment type="similarity">
    <text evidence="2">Belongs to the bacterial solute-binding protein 5 family.</text>
</comment>
<evidence type="ECO:0000313" key="9">
    <source>
        <dbReference type="Proteomes" id="UP000214720"/>
    </source>
</evidence>
<dbReference type="InterPro" id="IPR039424">
    <property type="entry name" value="SBP_5"/>
</dbReference>
<evidence type="ECO:0000256" key="5">
    <source>
        <dbReference type="SAM" id="MobiDB-lite"/>
    </source>
</evidence>
<dbReference type="PANTHER" id="PTHR30290:SF10">
    <property type="entry name" value="PERIPLASMIC OLIGOPEPTIDE-BINDING PROTEIN-RELATED"/>
    <property type="match status" value="1"/>
</dbReference>
<dbReference type="EMBL" id="MTHB01000234">
    <property type="protein sequence ID" value="OXC74036.1"/>
    <property type="molecule type" value="Genomic_DNA"/>
</dbReference>
<dbReference type="AlphaFoldDB" id="A0A226WS75"/>
<gene>
    <name evidence="8" type="ORF">BSU04_32965</name>
    <name evidence="7" type="ORF">BSU04_34755</name>
</gene>
<sequence>MRRWSDLVFDNPGPFDSIVDLSTPHRTTRSRPQSTPSVEVTNTRSFQMFFAPRPSSIRLCRASAALALGGVMLAGAVQAAVVPPGVQLAAKQELVRNNGTEVETLDPNVAESVPANTVARDLFEGLTATRSDGETVPGVAEKWEMKDPTTWVFHLRKNAKWSNGEPVVAADFVYGSQRLVDPKTASPYATTYGMFLLNGTDIVAGKKPVASLGVSALDPYTVEIKTPYPVPFLPDLMSNTNFGPVNKAGVDKYGHDWTKPGKLISNGAFMLKDWQVNNRLVLAKNPQYWNAANVQLNQVTYLPVEDENTDVDLYKSGGDDWVNQLPSGTFARYKQEYPNEMRAAPMLGLRYYSFNNKDPLLKDVRVRQALSMVIDRDILAQRVTADGQIPAYGVIVKGVKGADVSAYDWASWPMAKRVDEAKKLLAEAGVKPGTKLQFVTNTSEYHKKMAIFAASEWKTKLGLDTEIQAMEFKVLLKKRHDGDYQIARNGWVADYNDASTFLTLVQCGSEQNDNQACNPKADALMRQASNSTDPATRQTLQTEAAKVAMEDYPMLPLLQYTLVRLVKSYVGGYSTKNPMDHYRSEDMYIIKH</sequence>
<evidence type="ECO:0000313" key="8">
    <source>
        <dbReference type="EMBL" id="OXC74245.1"/>
    </source>
</evidence>
<accession>A0A226WS75</accession>
<keyword evidence="3" id="KW-0813">Transport</keyword>
<feature type="compositionally biased region" description="Polar residues" evidence="5">
    <location>
        <begin position="30"/>
        <end position="39"/>
    </location>
</feature>
<evidence type="ECO:0000256" key="1">
    <source>
        <dbReference type="ARBA" id="ARBA00004196"/>
    </source>
</evidence>
<dbReference type="InterPro" id="IPR023765">
    <property type="entry name" value="SBP_5_CS"/>
</dbReference>
<proteinExistence type="inferred from homology"/>
<keyword evidence="4" id="KW-0732">Signal</keyword>
<evidence type="ECO:0000259" key="6">
    <source>
        <dbReference type="Pfam" id="PF00496"/>
    </source>
</evidence>
<reference evidence="7" key="2">
    <citation type="submission" date="2017-01" db="EMBL/GenBank/DDBJ databases">
        <authorList>
            <person name="Mah S.A."/>
            <person name="Swanson W.J."/>
            <person name="Moy G.W."/>
            <person name="Vacquier V.D."/>
        </authorList>
    </citation>
    <scope>NUCLEOTIDE SEQUENCE</scope>
    <source>
        <strain evidence="7">PAMC 26633</strain>
    </source>
</reference>
<dbReference type="InterPro" id="IPR000914">
    <property type="entry name" value="SBP_5_dom"/>
</dbReference>
<dbReference type="Gene3D" id="3.40.190.10">
    <property type="entry name" value="Periplasmic binding protein-like II"/>
    <property type="match status" value="1"/>
</dbReference>
<evidence type="ECO:0000256" key="4">
    <source>
        <dbReference type="ARBA" id="ARBA00022729"/>
    </source>
</evidence>
<comment type="subcellular location">
    <subcellularLocation>
        <location evidence="1">Cell envelope</location>
    </subcellularLocation>
</comment>
<feature type="region of interest" description="Disordered" evidence="5">
    <location>
        <begin position="20"/>
        <end position="39"/>
    </location>
</feature>
<dbReference type="PIRSF" id="PIRSF002741">
    <property type="entry name" value="MppA"/>
    <property type="match status" value="1"/>
</dbReference>
<dbReference type="GO" id="GO:1904680">
    <property type="term" value="F:peptide transmembrane transporter activity"/>
    <property type="evidence" value="ECO:0007669"/>
    <property type="project" value="TreeGrafter"/>
</dbReference>
<dbReference type="GO" id="GO:0030288">
    <property type="term" value="C:outer membrane-bounded periplasmic space"/>
    <property type="evidence" value="ECO:0007669"/>
    <property type="project" value="TreeGrafter"/>
</dbReference>
<dbReference type="GO" id="GO:0043190">
    <property type="term" value="C:ATP-binding cassette (ABC) transporter complex"/>
    <property type="evidence" value="ECO:0007669"/>
    <property type="project" value="InterPro"/>
</dbReference>
<reference evidence="9" key="1">
    <citation type="submission" date="2017-01" db="EMBL/GenBank/DDBJ databases">
        <title>Genome Analysis of Deinococcus marmoris KOPRI26562.</title>
        <authorList>
            <person name="Kim J.H."/>
            <person name="Oh H.-M."/>
        </authorList>
    </citation>
    <scope>NUCLEOTIDE SEQUENCE [LARGE SCALE GENOMIC DNA]</scope>
    <source>
        <strain evidence="9">PAMC 26633</strain>
    </source>
</reference>
<dbReference type="GO" id="GO:0015833">
    <property type="term" value="P:peptide transport"/>
    <property type="evidence" value="ECO:0007669"/>
    <property type="project" value="TreeGrafter"/>
</dbReference>
<organism evidence="7 9">
    <name type="scientific">Caballeronia sordidicola</name>
    <name type="common">Burkholderia sordidicola</name>
    <dbReference type="NCBI Taxonomy" id="196367"/>
    <lineage>
        <taxon>Bacteria</taxon>
        <taxon>Pseudomonadati</taxon>
        <taxon>Pseudomonadota</taxon>
        <taxon>Betaproteobacteria</taxon>
        <taxon>Burkholderiales</taxon>
        <taxon>Burkholderiaceae</taxon>
        <taxon>Caballeronia</taxon>
    </lineage>
</organism>
<evidence type="ECO:0000313" key="7">
    <source>
        <dbReference type="EMBL" id="OXC74036.1"/>
    </source>
</evidence>
<dbReference type="Gene3D" id="3.10.105.10">
    <property type="entry name" value="Dipeptide-binding Protein, Domain 3"/>
    <property type="match status" value="1"/>
</dbReference>
<name>A0A226WS75_CABSO</name>
<dbReference type="PANTHER" id="PTHR30290">
    <property type="entry name" value="PERIPLASMIC BINDING COMPONENT OF ABC TRANSPORTER"/>
    <property type="match status" value="1"/>
</dbReference>
<dbReference type="Gene3D" id="3.90.76.10">
    <property type="entry name" value="Dipeptide-binding Protein, Domain 1"/>
    <property type="match status" value="1"/>
</dbReference>
<dbReference type="Proteomes" id="UP000214720">
    <property type="component" value="Unassembled WGS sequence"/>
</dbReference>
<dbReference type="InterPro" id="IPR030678">
    <property type="entry name" value="Peptide/Ni-bd"/>
</dbReference>
<evidence type="ECO:0000256" key="3">
    <source>
        <dbReference type="ARBA" id="ARBA00022448"/>
    </source>
</evidence>
<feature type="domain" description="Solute-binding protein family 5" evidence="6">
    <location>
        <begin position="135"/>
        <end position="509"/>
    </location>
</feature>
<dbReference type="FunFam" id="3.90.76.10:FF:000001">
    <property type="entry name" value="Oligopeptide ABC transporter substrate-binding protein"/>
    <property type="match status" value="1"/>
</dbReference>
<dbReference type="SUPFAM" id="SSF53850">
    <property type="entry name" value="Periplasmic binding protein-like II"/>
    <property type="match status" value="1"/>
</dbReference>
<dbReference type="PROSITE" id="PS01040">
    <property type="entry name" value="SBP_BACTERIAL_5"/>
    <property type="match status" value="1"/>
</dbReference>
<protein>
    <submittedName>
        <fullName evidence="7">Oligopeptide ABC transporter, periplasmic oligopeptide-binding protein OppA</fullName>
    </submittedName>
</protein>
<dbReference type="CDD" id="cd08504">
    <property type="entry name" value="PBP2_OppA"/>
    <property type="match status" value="1"/>
</dbReference>